<evidence type="ECO:0000256" key="1">
    <source>
        <dbReference type="SAM" id="MobiDB-lite"/>
    </source>
</evidence>
<feature type="non-terminal residue" evidence="2">
    <location>
        <position position="1"/>
    </location>
</feature>
<evidence type="ECO:0000313" key="2">
    <source>
        <dbReference type="EMBL" id="KAE9291919.1"/>
    </source>
</evidence>
<dbReference type="EMBL" id="QXGE01001493">
    <property type="protein sequence ID" value="KAE9291919.1"/>
    <property type="molecule type" value="Genomic_DNA"/>
</dbReference>
<evidence type="ECO:0000313" key="3">
    <source>
        <dbReference type="Proteomes" id="UP000437068"/>
    </source>
</evidence>
<reference evidence="2 3" key="1">
    <citation type="submission" date="2018-08" db="EMBL/GenBank/DDBJ databases">
        <title>Genomic investigation of the strawberry pathogen Phytophthora fragariae indicates pathogenicity is determined by transcriptional variation in three key races.</title>
        <authorList>
            <person name="Adams T.M."/>
            <person name="Armitage A.D."/>
            <person name="Sobczyk M.K."/>
            <person name="Bates H.J."/>
            <person name="Dunwell J.M."/>
            <person name="Nellist C.F."/>
            <person name="Harrison R.J."/>
        </authorList>
    </citation>
    <scope>NUCLEOTIDE SEQUENCE [LARGE SCALE GENOMIC DNA]</scope>
    <source>
        <strain evidence="2 3">A4</strain>
    </source>
</reference>
<protein>
    <submittedName>
        <fullName evidence="2">Uncharacterized protein</fullName>
    </submittedName>
</protein>
<sequence length="42" mass="4867">GQETDYQELDKEADDQETDEQELNQEADEQDLDLKLVVDALK</sequence>
<gene>
    <name evidence="2" type="ORF">PF001_g18947</name>
</gene>
<dbReference type="Proteomes" id="UP000437068">
    <property type="component" value="Unassembled WGS sequence"/>
</dbReference>
<dbReference type="AlphaFoldDB" id="A0A6A4CME1"/>
<accession>A0A6A4CME1</accession>
<name>A0A6A4CME1_9STRA</name>
<proteinExistence type="predicted"/>
<organism evidence="2 3">
    <name type="scientific">Phytophthora fragariae</name>
    <dbReference type="NCBI Taxonomy" id="53985"/>
    <lineage>
        <taxon>Eukaryota</taxon>
        <taxon>Sar</taxon>
        <taxon>Stramenopiles</taxon>
        <taxon>Oomycota</taxon>
        <taxon>Peronosporomycetes</taxon>
        <taxon>Peronosporales</taxon>
        <taxon>Peronosporaceae</taxon>
        <taxon>Phytophthora</taxon>
    </lineage>
</organism>
<feature type="region of interest" description="Disordered" evidence="1">
    <location>
        <begin position="1"/>
        <end position="31"/>
    </location>
</feature>
<comment type="caution">
    <text evidence="2">The sequence shown here is derived from an EMBL/GenBank/DDBJ whole genome shotgun (WGS) entry which is preliminary data.</text>
</comment>